<dbReference type="RefSeq" id="WP_218477239.1">
    <property type="nucleotide sequence ID" value="NZ_BAABJN010000015.1"/>
</dbReference>
<proteinExistence type="predicted"/>
<organism evidence="5 6">
    <name type="scientific">Nocardia iowensis</name>
    <dbReference type="NCBI Taxonomy" id="204891"/>
    <lineage>
        <taxon>Bacteria</taxon>
        <taxon>Bacillati</taxon>
        <taxon>Actinomycetota</taxon>
        <taxon>Actinomycetes</taxon>
        <taxon>Mycobacteriales</taxon>
        <taxon>Nocardiaceae</taxon>
        <taxon>Nocardia</taxon>
    </lineage>
</organism>
<keyword evidence="2" id="KW-0560">Oxidoreductase</keyword>
<dbReference type="PANTHER" id="PTHR11632">
    <property type="entry name" value="SUCCINATE DEHYDROGENASE 2 FLAVOPROTEIN SUBUNIT"/>
    <property type="match status" value="1"/>
</dbReference>
<evidence type="ECO:0000313" key="6">
    <source>
        <dbReference type="Proteomes" id="UP000694257"/>
    </source>
</evidence>
<keyword evidence="1" id="KW-0285">Flavoprotein</keyword>
<dbReference type="PANTHER" id="PTHR11632:SF51">
    <property type="entry name" value="SUCCINATE DEHYDROGENASE [UBIQUINONE] FLAVOPROTEIN SUBUNIT, MITOCHONDRIAL"/>
    <property type="match status" value="1"/>
</dbReference>
<gene>
    <name evidence="5" type="ORF">KV110_17120</name>
</gene>
<protein>
    <submittedName>
        <fullName evidence="5">FAD-binding protein</fullName>
    </submittedName>
</protein>
<dbReference type="InterPro" id="IPR030664">
    <property type="entry name" value="SdhA/FrdA/AprA"/>
</dbReference>
<dbReference type="InterPro" id="IPR015939">
    <property type="entry name" value="Fum_Rdtase/Succ_DH_flav-like_C"/>
</dbReference>
<accession>A0ABX8S056</accession>
<dbReference type="EMBL" id="CP078145">
    <property type="protein sequence ID" value="QXN94617.1"/>
    <property type="molecule type" value="Genomic_DNA"/>
</dbReference>
<dbReference type="Pfam" id="PF00890">
    <property type="entry name" value="FAD_binding_2"/>
    <property type="match status" value="1"/>
</dbReference>
<evidence type="ECO:0000259" key="4">
    <source>
        <dbReference type="Pfam" id="PF02910"/>
    </source>
</evidence>
<evidence type="ECO:0000256" key="1">
    <source>
        <dbReference type="ARBA" id="ARBA00022630"/>
    </source>
</evidence>
<name>A0ABX8S056_NOCIO</name>
<reference evidence="5 6" key="1">
    <citation type="submission" date="2021-07" db="EMBL/GenBank/DDBJ databases">
        <title>Whole Genome Sequence of Nocardia Iowensis.</title>
        <authorList>
            <person name="Lamm A."/>
            <person name="Collins-Fairclough A.M."/>
            <person name="Bunk B."/>
            <person name="Sproer C."/>
        </authorList>
    </citation>
    <scope>NUCLEOTIDE SEQUENCE [LARGE SCALE GENOMIC DNA]</scope>
    <source>
        <strain evidence="5 6">NRRL 5646</strain>
    </source>
</reference>
<evidence type="ECO:0000313" key="5">
    <source>
        <dbReference type="EMBL" id="QXN94617.1"/>
    </source>
</evidence>
<feature type="domain" description="FAD-dependent oxidoreductase 2 FAD-binding" evidence="3">
    <location>
        <begin position="4"/>
        <end position="391"/>
    </location>
</feature>
<dbReference type="InterPro" id="IPR003953">
    <property type="entry name" value="FAD-dep_OxRdtase_2_FAD-bd"/>
</dbReference>
<feature type="domain" description="Fumarate reductase/succinate dehydrogenase flavoprotein-like C-terminal" evidence="4">
    <location>
        <begin position="443"/>
        <end position="542"/>
    </location>
</feature>
<dbReference type="Pfam" id="PF02910">
    <property type="entry name" value="Succ_DH_flav_C"/>
    <property type="match status" value="1"/>
</dbReference>
<evidence type="ECO:0000259" key="3">
    <source>
        <dbReference type="Pfam" id="PF00890"/>
    </source>
</evidence>
<evidence type="ECO:0000256" key="2">
    <source>
        <dbReference type="ARBA" id="ARBA00023002"/>
    </source>
</evidence>
<dbReference type="Proteomes" id="UP000694257">
    <property type="component" value="Chromosome"/>
</dbReference>
<sequence>MSRVIVAGSGGAGLAAAVEAADTGADVIVVTKALYRDSEYRWRSHGGCTWKTHAFNAAVSPDDRIADHVRDTIAGGAGANDVALVETLCQGAVELVPWLEGLGVPFEKDADGRFVTRPFGGCGRPRAVHLGDRLGFHIQSALTRRLFEHVATGRVAVLTGLRATELLSDDSGKVEGLVVVSVDTLQTHRVRGDAVVLADGGGASMYLPSAASADKTCDGIALGLRAGAEVVDMEFVQFHPTGIVSGVPPFDGSLVEEALRFDGATLRNHAGERFMFQYDVRGEMATRDIVSRGIFREMLRGAAFGEQGVDLDVSACRGIIHERYPAMDERVSQAGYDLARTPVLRVRPTAHFLMGGLRIGAEGATTINGLFAAGETAGGVHGANRLGGNGLAEALVFGRVAGASAARYVDTHGRRYGSYPIEAVQPLSVRSCPTGEFPSVVIHELGRRMYRNAGPVRTESGLRNMLDAIARFERRCDRLKFSTGARAAKQVEEYLDLRNLLLVSRVIVEAALLRRESRGAHYRDDFTETSPEYEGLAVTLKRGNLSWTQFSRAPEKASCAMLESIP</sequence>
<keyword evidence="6" id="KW-1185">Reference proteome</keyword>